<dbReference type="Proteomes" id="UP000878956">
    <property type="component" value="Unassembled WGS sequence"/>
</dbReference>
<dbReference type="RefSeq" id="WP_074105961.1">
    <property type="nucleotide sequence ID" value="NZ_BING01000001.1"/>
</dbReference>
<sequence>MNELQTKKDLIIETLKDFNLIDSFKIDELKSSRTIAFKAVHNLEKSKGIVFLIINETVYSTASIYFATLENVSKKENVLDLINNLNLEYKGFKYFINRENEIGVQISYIADSKSFNAELFINIFQAMYQTLVDETYSKFIEII</sequence>
<name>A0AAN5VK26_CLODI</name>
<organism evidence="1 2">
    <name type="scientific">Clostridioides difficile</name>
    <name type="common">Peptoclostridium difficile</name>
    <dbReference type="NCBI Taxonomy" id="1496"/>
    <lineage>
        <taxon>Bacteria</taxon>
        <taxon>Bacillati</taxon>
        <taxon>Bacillota</taxon>
        <taxon>Clostridia</taxon>
        <taxon>Peptostreptococcales</taxon>
        <taxon>Peptostreptococcaceae</taxon>
        <taxon>Clostridioides</taxon>
    </lineage>
</organism>
<dbReference type="EMBL" id="DAEPXK010000008">
    <property type="protein sequence ID" value="HBH1541610.1"/>
    <property type="molecule type" value="Genomic_DNA"/>
</dbReference>
<reference evidence="1" key="1">
    <citation type="journal article" date="2018" name="Genome Biol.">
        <title>SKESA: strategic k-mer extension for scrupulous assemblies.</title>
        <authorList>
            <person name="Souvorov A."/>
            <person name="Agarwala R."/>
            <person name="Lipman D.J."/>
        </authorList>
    </citation>
    <scope>NUCLEOTIDE SEQUENCE</scope>
    <source>
        <strain evidence="1">HN1000</strain>
    </source>
</reference>
<evidence type="ECO:0000313" key="1">
    <source>
        <dbReference type="EMBL" id="HBH1541610.1"/>
    </source>
</evidence>
<dbReference type="AlphaFoldDB" id="A0AAN5VK26"/>
<proteinExistence type="predicted"/>
<evidence type="ECO:0008006" key="3">
    <source>
        <dbReference type="Google" id="ProtNLM"/>
    </source>
</evidence>
<reference evidence="1" key="2">
    <citation type="submission" date="2021-06" db="EMBL/GenBank/DDBJ databases">
        <authorList>
            <consortium name="NCBI Pathogen Detection Project"/>
        </authorList>
    </citation>
    <scope>NUCLEOTIDE SEQUENCE</scope>
    <source>
        <strain evidence="1">HN1000</strain>
    </source>
</reference>
<comment type="caution">
    <text evidence="1">The sequence shown here is derived from an EMBL/GenBank/DDBJ whole genome shotgun (WGS) entry which is preliminary data.</text>
</comment>
<gene>
    <name evidence="1" type="ORF">KRM00_001072</name>
</gene>
<protein>
    <recommendedName>
        <fullName evidence="3">Sensory transduction regulator</fullName>
    </recommendedName>
</protein>
<evidence type="ECO:0000313" key="2">
    <source>
        <dbReference type="Proteomes" id="UP000878956"/>
    </source>
</evidence>
<accession>A0AAN5VK26</accession>